<evidence type="ECO:0000256" key="2">
    <source>
        <dbReference type="ARBA" id="ARBA00022723"/>
    </source>
</evidence>
<dbReference type="PANTHER" id="PTHR42648">
    <property type="entry name" value="TRANSPOSASE, PUTATIVE-RELATED"/>
    <property type="match status" value="1"/>
</dbReference>
<evidence type="ECO:0000256" key="5">
    <source>
        <dbReference type="ARBA" id="ARBA00022842"/>
    </source>
</evidence>
<dbReference type="GO" id="GO:0008270">
    <property type="term" value="F:zinc ion binding"/>
    <property type="evidence" value="ECO:0007669"/>
    <property type="project" value="UniProtKB-KW"/>
</dbReference>
<dbReference type="GO" id="GO:0006310">
    <property type="term" value="P:DNA recombination"/>
    <property type="evidence" value="ECO:0007669"/>
    <property type="project" value="UniProtKB-KW"/>
</dbReference>
<keyword evidence="8" id="KW-0808">Transferase</keyword>
<keyword evidence="6" id="KW-0229">DNA integration</keyword>
<evidence type="ECO:0000313" key="16">
    <source>
        <dbReference type="Proteomes" id="UP000604046"/>
    </source>
</evidence>
<dbReference type="GO" id="GO:0003964">
    <property type="term" value="F:RNA-directed DNA polymerase activity"/>
    <property type="evidence" value="ECO:0007669"/>
    <property type="project" value="UniProtKB-KW"/>
</dbReference>
<evidence type="ECO:0000259" key="14">
    <source>
        <dbReference type="PROSITE" id="PS50994"/>
    </source>
</evidence>
<proteinExistence type="predicted"/>
<evidence type="ECO:0000259" key="13">
    <source>
        <dbReference type="PROSITE" id="PS50103"/>
    </source>
</evidence>
<comment type="caution">
    <text evidence="15">The sequence shown here is derived from an EMBL/GenBank/DDBJ whole genome shotgun (WGS) entry which is preliminary data.</text>
</comment>
<feature type="region of interest" description="Disordered" evidence="12">
    <location>
        <begin position="947"/>
        <end position="974"/>
    </location>
</feature>
<keyword evidence="16" id="KW-1185">Reference proteome</keyword>
<evidence type="ECO:0000256" key="4">
    <source>
        <dbReference type="ARBA" id="ARBA00022801"/>
    </source>
</evidence>
<evidence type="ECO:0008006" key="17">
    <source>
        <dbReference type="Google" id="ProtNLM"/>
    </source>
</evidence>
<feature type="region of interest" description="Disordered" evidence="12">
    <location>
        <begin position="592"/>
        <end position="650"/>
    </location>
</feature>
<dbReference type="Pfam" id="PF07727">
    <property type="entry name" value="RVT_2"/>
    <property type="match status" value="1"/>
</dbReference>
<keyword evidence="8" id="KW-0548">Nucleotidyltransferase</keyword>
<keyword evidence="11" id="KW-0863">Zinc-finger</keyword>
<evidence type="ECO:0000256" key="1">
    <source>
        <dbReference type="ARBA" id="ARBA00022722"/>
    </source>
</evidence>
<keyword evidence="10" id="KW-0511">Multifunctional enzyme</keyword>
<dbReference type="GO" id="GO:0003676">
    <property type="term" value="F:nucleic acid binding"/>
    <property type="evidence" value="ECO:0007669"/>
    <property type="project" value="InterPro"/>
</dbReference>
<keyword evidence="4" id="KW-0378">Hydrolase</keyword>
<accession>A0A812PSZ0</accession>
<dbReference type="EMBL" id="CAJNDS010002136">
    <property type="protein sequence ID" value="CAE7346591.1"/>
    <property type="molecule type" value="Genomic_DNA"/>
</dbReference>
<organism evidence="15 16">
    <name type="scientific">Symbiodinium natans</name>
    <dbReference type="NCBI Taxonomy" id="878477"/>
    <lineage>
        <taxon>Eukaryota</taxon>
        <taxon>Sar</taxon>
        <taxon>Alveolata</taxon>
        <taxon>Dinophyceae</taxon>
        <taxon>Suessiales</taxon>
        <taxon>Symbiodiniaceae</taxon>
        <taxon>Symbiodinium</taxon>
    </lineage>
</organism>
<dbReference type="CDD" id="cd09272">
    <property type="entry name" value="RNase_HI_RT_Ty1"/>
    <property type="match status" value="1"/>
</dbReference>
<feature type="compositionally biased region" description="Low complexity" evidence="12">
    <location>
        <begin position="881"/>
        <end position="895"/>
    </location>
</feature>
<keyword evidence="9" id="KW-0233">DNA recombination</keyword>
<keyword evidence="8" id="KW-0239">DNA-directed DNA polymerase</keyword>
<name>A0A812PSZ0_9DINO</name>
<dbReference type="GO" id="GO:0004519">
    <property type="term" value="F:endonuclease activity"/>
    <property type="evidence" value="ECO:0007669"/>
    <property type="project" value="UniProtKB-KW"/>
</dbReference>
<dbReference type="InterPro" id="IPR001584">
    <property type="entry name" value="Integrase_cat-core"/>
</dbReference>
<evidence type="ECO:0000256" key="9">
    <source>
        <dbReference type="ARBA" id="ARBA00023172"/>
    </source>
</evidence>
<evidence type="ECO:0000256" key="6">
    <source>
        <dbReference type="ARBA" id="ARBA00022908"/>
    </source>
</evidence>
<keyword evidence="2 11" id="KW-0479">Metal-binding</keyword>
<dbReference type="Gene3D" id="3.30.420.10">
    <property type="entry name" value="Ribonuclease H-like superfamily/Ribonuclease H"/>
    <property type="match status" value="1"/>
</dbReference>
<keyword evidence="7" id="KW-0695">RNA-directed DNA polymerase</keyword>
<evidence type="ECO:0000256" key="7">
    <source>
        <dbReference type="ARBA" id="ARBA00022918"/>
    </source>
</evidence>
<dbReference type="GO" id="GO:0016787">
    <property type="term" value="F:hydrolase activity"/>
    <property type="evidence" value="ECO:0007669"/>
    <property type="project" value="UniProtKB-KW"/>
</dbReference>
<dbReference type="Proteomes" id="UP000604046">
    <property type="component" value="Unassembled WGS sequence"/>
</dbReference>
<sequence>MLHSEHQATQTTLSSLEDVQRRLEELGSDVQYRTERLATCVSSIAGEAEAVKADLGNVGLSLQQSDMLWKQADSKFSEMSKRIGQLEEALAMQSRANTSFEADVNTKLDILNQMVQGLQASLCQVDALGGTVDSMKDAASQVSDVMAEYGDKLRAHDKKFLELSIGHDGSEDESGSGHEERTLERLVKLAKEEFMTKGDGAIWTQRLLDEQGEIEKLKKQLETSVASHKDSTKELSSILERVVANEKVTSKLQLRYEEISKQLVILSSHLSDDQVQEQDKVSRRPVSNMADRVIEQLPVEPSTPRTSGPGKPERYLMTPEAGRQSGPEAGNGWYDDDEEEELEAVQQLPPGLSTVSPDQGGNRIPPGQWKLIKDFPRLVMPQGDPWEKGMAFRQWATEASALAEAISPLLAEFFRRRLREGQELYEKRLRVSEQVSLQRFLRQLPVANSCKELLGTLRRWRLAKQRAEYLKIPEQAPHESIAAFDGLCRQLEKKHTLLGTRLSLMRLQHNIQVPTHDGVSSYLQILEAECTRIFAEEQTASRGGPKHGDVGEYDMPAANQAAGGKGVKPLCAYYNTARGCLKGSDCTFRHEKQGGTSQKGKGAQGKDGKNGKGDKGATKSAEPKAKAKAEAKAAADATPTPSARAKTKAEKKAAKAAAKAASSTAAVAQEFEDVPALAGAACAAQESSSRPCAMMASNLNDEPDSDSDSDNNPSISGIPMRADGDTPEWSEVERGEFSSEEAESEGSDVLLNFQQQPEPLWTLELSVTEYMQWRRPGFVHSRASHEFVETTNPRSICWPLWWSILHDELDENEQGTIPVVDGVDILQCDIALVMFDDQIARPVFLVWLLEEETGNERYVAIIRHRQRPVVIPEEEPERSQAAPPRIAGASSARPRPATPPPRLGYPVTPLAKATAKNLRAGDARNLVFAEATAEAFESGLLVSDDEESYHFSQASADQDSSEAHPSSSDGPPTAMRCVEVEDQHDIPSLVGAKASVVASRLECMDCPVSNVAAESQTTEPSVLVDSGANETIRPWTKDINETGCRRTSVITASGDQVPALKTRDGELCIKASPTSKDWLLSVRRLVDAGGTFCWNQRGAVVSYVDQHGEKQSVRCSIQNGLPFLTWQDFKPIRIMLSRYFKTQSSSALSAKASGGDDGWTECETCTLEELMQYTWDDEVACVGAELKDEVIQNEAMARDVLSKGPITYQDVWEVIRSAALPTSSRRTQMWIFGYYCHGGIVGVTNLTRQRPNLCKLVNAFLQQELPDFTYAAFQIAVDATLAPHRDITNEVGSMSGLIGVTKFEGGRLWIEDRNGTVKRRISGDEIKVGKLLTVSQQDVARGTLSLDLSGPHPESFSGHRYFLAANLSVDGDDIPFSRLLQTKQSSEVAKALVSVMVQIISLVQGTPSVFRIHSDAGKEFVGGAFLKEVESCSIWATTSAPYCPQQNGRAERLVGILKQAAGSLLLHAQLPLQLWNEAILEATFLRRCRAIGLVIPKDRPHMGDAVLVRKPSSTDAHPFAPKAEEGVFLANDERTPGGARVMVVRNGRNSVRVVRMPVLIDKQSARWRLEKGPQDQVVWISTCGDIRWDAPPADLITVEEATGTAQAWNDGNTASEIIRQRFNAHLKPELLFSLFGHGFLVGPELGELAVAAAGKQDEPFQEESKDNWYRVFDAGTEDAMNEMEIALRLLAEEEITGEPVPSSIFFTGTEQERQPWIKAAGDEVLNMTTNAAWVEVNISSAREELGLGPHERLPKVLPMTVVCTRKPLLMQDDKCEPSGDAGKVLGNKSLQAPQSASEVKALEQKRFKPKVRLCVCGNFEEVKPEMKDANAAETVPVEILRLMLTLLATHLSWSALSLDISAAFLNAVLTGKEVILMQPPKSLVKLGLIPEGVWLRAMRAIYGLRQSPARWEELRDSILDGAVLEAAAGDLLPTLVIQAMKGFGGVFLKTTRDAQQLVAVACVFVDDVLAIGETEAILRIGEFVLKSWKGRLQGMLSREPTQAWKRGTLEVKAKSELVFVGIQMFFHNGGVAMSQQRWVVKQLNVRGYLHLSGSPCLPQVEEGKVSKGDEKQCDPKLLKQAQRELGTLMWLATKTSYLLRWGGNTLMYKSIRQTLTAFSTCEAETGAMADAIADMLRMESYVTQVGEVSEKLAMGDNAASIASLTKPRFQETLWRTRHYGLRASWVRDVLKESNIAVSHKPGSELTADLLTKTLPRLKLEQFRKAIGVCRVHDDNLQLS</sequence>
<dbReference type="InterPro" id="IPR012337">
    <property type="entry name" value="RNaseH-like_sf"/>
</dbReference>
<feature type="domain" description="Integrase catalytic" evidence="14">
    <location>
        <begin position="1334"/>
        <end position="1504"/>
    </location>
</feature>
<dbReference type="PANTHER" id="PTHR42648:SF11">
    <property type="entry name" value="TRANSPOSON TY4-P GAG-POL POLYPROTEIN"/>
    <property type="match status" value="1"/>
</dbReference>
<dbReference type="GO" id="GO:0003887">
    <property type="term" value="F:DNA-directed DNA polymerase activity"/>
    <property type="evidence" value="ECO:0007669"/>
    <property type="project" value="UniProtKB-KW"/>
</dbReference>
<protein>
    <recommendedName>
        <fullName evidence="17">Retrovirus-related Pol polyprotein from transposon TNT 1-94</fullName>
    </recommendedName>
</protein>
<feature type="region of interest" description="Disordered" evidence="12">
    <location>
        <begin position="685"/>
        <end position="747"/>
    </location>
</feature>
<feature type="region of interest" description="Disordered" evidence="12">
    <location>
        <begin position="271"/>
        <end position="332"/>
    </location>
</feature>
<keyword evidence="1" id="KW-0540">Nuclease</keyword>
<feature type="compositionally biased region" description="Low complexity" evidence="12">
    <location>
        <begin position="634"/>
        <end position="644"/>
    </location>
</feature>
<dbReference type="SUPFAM" id="SSF53098">
    <property type="entry name" value="Ribonuclease H-like"/>
    <property type="match status" value="1"/>
</dbReference>
<feature type="domain" description="C3H1-type" evidence="13">
    <location>
        <begin position="565"/>
        <end position="593"/>
    </location>
</feature>
<gene>
    <name evidence="15" type="ORF">SNAT2548_LOCUS18182</name>
</gene>
<dbReference type="InterPro" id="IPR039537">
    <property type="entry name" value="Retrotran_Ty1/copia-like"/>
</dbReference>
<evidence type="ECO:0000256" key="11">
    <source>
        <dbReference type="PROSITE-ProRule" id="PRU00723"/>
    </source>
</evidence>
<feature type="compositionally biased region" description="Basic and acidic residues" evidence="12">
    <location>
        <begin position="604"/>
        <end position="633"/>
    </location>
</feature>
<dbReference type="InterPro" id="IPR000571">
    <property type="entry name" value="Znf_CCCH"/>
</dbReference>
<keyword evidence="11" id="KW-0862">Zinc</keyword>
<feature type="region of interest" description="Disordered" evidence="12">
    <location>
        <begin position="872"/>
        <end position="908"/>
    </location>
</feature>
<evidence type="ECO:0000256" key="10">
    <source>
        <dbReference type="ARBA" id="ARBA00023268"/>
    </source>
</evidence>
<evidence type="ECO:0000256" key="12">
    <source>
        <dbReference type="SAM" id="MobiDB-lite"/>
    </source>
</evidence>
<evidence type="ECO:0000256" key="8">
    <source>
        <dbReference type="ARBA" id="ARBA00022932"/>
    </source>
</evidence>
<keyword evidence="3" id="KW-0255">Endonuclease</keyword>
<dbReference type="InterPro" id="IPR013103">
    <property type="entry name" value="RVT_2"/>
</dbReference>
<dbReference type="PROSITE" id="PS50103">
    <property type="entry name" value="ZF_C3H1"/>
    <property type="match status" value="1"/>
</dbReference>
<evidence type="ECO:0000256" key="3">
    <source>
        <dbReference type="ARBA" id="ARBA00022759"/>
    </source>
</evidence>
<dbReference type="PROSITE" id="PS50994">
    <property type="entry name" value="INTEGRASE"/>
    <property type="match status" value="1"/>
</dbReference>
<dbReference type="InterPro" id="IPR036397">
    <property type="entry name" value="RNaseH_sf"/>
</dbReference>
<dbReference type="OrthoDB" id="413361at2759"/>
<evidence type="ECO:0000313" key="15">
    <source>
        <dbReference type="EMBL" id="CAE7346591.1"/>
    </source>
</evidence>
<reference evidence="15" key="1">
    <citation type="submission" date="2021-02" db="EMBL/GenBank/DDBJ databases">
        <authorList>
            <person name="Dougan E. K."/>
            <person name="Rhodes N."/>
            <person name="Thang M."/>
            <person name="Chan C."/>
        </authorList>
    </citation>
    <scope>NUCLEOTIDE SEQUENCE</scope>
</reference>
<keyword evidence="5" id="KW-0460">Magnesium</keyword>
<feature type="zinc finger region" description="C3H1-type" evidence="11">
    <location>
        <begin position="565"/>
        <end position="593"/>
    </location>
</feature>
<dbReference type="GO" id="GO:0015074">
    <property type="term" value="P:DNA integration"/>
    <property type="evidence" value="ECO:0007669"/>
    <property type="project" value="UniProtKB-KW"/>
</dbReference>